<dbReference type="Proteomes" id="UP000054279">
    <property type="component" value="Unassembled WGS sequence"/>
</dbReference>
<reference evidence="1 2" key="1">
    <citation type="submission" date="2014-06" db="EMBL/GenBank/DDBJ databases">
        <title>Evolutionary Origins and Diversification of the Mycorrhizal Mutualists.</title>
        <authorList>
            <consortium name="DOE Joint Genome Institute"/>
            <consortium name="Mycorrhizal Genomics Consortium"/>
            <person name="Kohler A."/>
            <person name="Kuo A."/>
            <person name="Nagy L.G."/>
            <person name="Floudas D."/>
            <person name="Copeland A."/>
            <person name="Barry K.W."/>
            <person name="Cichocki N."/>
            <person name="Veneault-Fourrey C."/>
            <person name="LaButti K."/>
            <person name="Lindquist E.A."/>
            <person name="Lipzen A."/>
            <person name="Lundell T."/>
            <person name="Morin E."/>
            <person name="Murat C."/>
            <person name="Riley R."/>
            <person name="Ohm R."/>
            <person name="Sun H."/>
            <person name="Tunlid A."/>
            <person name="Henrissat B."/>
            <person name="Grigoriev I.V."/>
            <person name="Hibbett D.S."/>
            <person name="Martin F."/>
        </authorList>
    </citation>
    <scope>NUCLEOTIDE SEQUENCE [LARGE SCALE GENOMIC DNA]</scope>
    <source>
        <strain evidence="1 2">SS14</strain>
    </source>
</reference>
<accession>A0A0C9TMD4</accession>
<evidence type="ECO:0000313" key="1">
    <source>
        <dbReference type="EMBL" id="KIJ31128.1"/>
    </source>
</evidence>
<protein>
    <submittedName>
        <fullName evidence="1">Unplaced genomic scaffold SPHSTscaffold_172, whole genome shotgun sequence</fullName>
    </submittedName>
</protein>
<dbReference type="HOGENOM" id="CLU_2307838_0_0_1"/>
<dbReference type="EMBL" id="KN837247">
    <property type="protein sequence ID" value="KIJ31128.1"/>
    <property type="molecule type" value="Genomic_DNA"/>
</dbReference>
<name>A0A0C9TMD4_SPHS4</name>
<gene>
    <name evidence="1" type="ORF">M422DRAFT_267199</name>
</gene>
<sequence>MKNKVMKYKLWVNKITHIRGSKDECREYKISSGDSFAALISLRIAGGNSSAGVFPPIDGPRQRLRHVRNQVVSIFDTDASADKVGRDTERETFSGWDALW</sequence>
<proteinExistence type="predicted"/>
<keyword evidence="2" id="KW-1185">Reference proteome</keyword>
<evidence type="ECO:0000313" key="2">
    <source>
        <dbReference type="Proteomes" id="UP000054279"/>
    </source>
</evidence>
<organism evidence="1 2">
    <name type="scientific">Sphaerobolus stellatus (strain SS14)</name>
    <dbReference type="NCBI Taxonomy" id="990650"/>
    <lineage>
        <taxon>Eukaryota</taxon>
        <taxon>Fungi</taxon>
        <taxon>Dikarya</taxon>
        <taxon>Basidiomycota</taxon>
        <taxon>Agaricomycotina</taxon>
        <taxon>Agaricomycetes</taxon>
        <taxon>Phallomycetidae</taxon>
        <taxon>Geastrales</taxon>
        <taxon>Sphaerobolaceae</taxon>
        <taxon>Sphaerobolus</taxon>
    </lineage>
</organism>
<dbReference type="AlphaFoldDB" id="A0A0C9TMD4"/>